<dbReference type="Gene3D" id="3.40.5.10">
    <property type="entry name" value="Ribosomal protein L9, N-terminal domain"/>
    <property type="match status" value="1"/>
</dbReference>
<comment type="function">
    <text evidence="7">Binds to the 23S rRNA.</text>
</comment>
<evidence type="ECO:0000256" key="3">
    <source>
        <dbReference type="ARBA" id="ARBA00022884"/>
    </source>
</evidence>
<keyword evidence="4 7" id="KW-0689">Ribosomal protein</keyword>
<dbReference type="Pfam" id="PF03948">
    <property type="entry name" value="Ribosomal_L9_C"/>
    <property type="match status" value="1"/>
</dbReference>
<evidence type="ECO:0000313" key="10">
    <source>
        <dbReference type="EMBL" id="PIR84281.1"/>
    </source>
</evidence>
<organism evidence="10 11">
    <name type="scientific">Candidatus Kaiserbacteria bacterium CG10_big_fil_rev_8_21_14_0_10_47_16</name>
    <dbReference type="NCBI Taxonomy" id="1974608"/>
    <lineage>
        <taxon>Bacteria</taxon>
        <taxon>Candidatus Kaiseribacteriota</taxon>
    </lineage>
</organism>
<evidence type="ECO:0000259" key="9">
    <source>
        <dbReference type="Pfam" id="PF03948"/>
    </source>
</evidence>
<evidence type="ECO:0000256" key="7">
    <source>
        <dbReference type="HAMAP-Rule" id="MF_00503"/>
    </source>
</evidence>
<dbReference type="Pfam" id="PF01281">
    <property type="entry name" value="Ribosomal_L9_N"/>
    <property type="match status" value="1"/>
</dbReference>
<dbReference type="InterPro" id="IPR000244">
    <property type="entry name" value="Ribosomal_bL9"/>
</dbReference>
<dbReference type="InterPro" id="IPR020069">
    <property type="entry name" value="Ribosomal_bL9_C"/>
</dbReference>
<feature type="domain" description="Large ribosomal subunit protein bL9 C-terminal" evidence="9">
    <location>
        <begin position="67"/>
        <end position="131"/>
    </location>
</feature>
<dbReference type="InterPro" id="IPR009027">
    <property type="entry name" value="Ribosomal_bL9/RNase_H1_N"/>
</dbReference>
<sequence>MKVILLQDVARIGRRFEMKVVPDGHALNMLIPKRLAEPATPENMRRLKERMKKVDEVRAGAASTFEDTLKKLEGTTVTLPVSANEQGHLFKSVKATDIAAQVTKEVGPLDADHIALHSPLKEVGEHEIAISSGDLKGTFTLSITKE</sequence>
<dbReference type="GO" id="GO:0003735">
    <property type="term" value="F:structural constituent of ribosome"/>
    <property type="evidence" value="ECO:0007669"/>
    <property type="project" value="InterPro"/>
</dbReference>
<dbReference type="HAMAP" id="MF_00503">
    <property type="entry name" value="Ribosomal_bL9"/>
    <property type="match status" value="1"/>
</dbReference>
<dbReference type="AlphaFoldDB" id="A0A2H0UD11"/>
<name>A0A2H0UD11_9BACT</name>
<protein>
    <recommendedName>
        <fullName evidence="6 7">Large ribosomal subunit protein bL9</fullName>
    </recommendedName>
</protein>
<dbReference type="Gene3D" id="3.10.430.100">
    <property type="entry name" value="Ribosomal protein L9, C-terminal domain"/>
    <property type="match status" value="1"/>
</dbReference>
<evidence type="ECO:0000256" key="5">
    <source>
        <dbReference type="ARBA" id="ARBA00023274"/>
    </source>
</evidence>
<dbReference type="NCBIfam" id="TIGR00158">
    <property type="entry name" value="L9"/>
    <property type="match status" value="1"/>
</dbReference>
<dbReference type="InterPro" id="IPR020070">
    <property type="entry name" value="Ribosomal_bL9_N"/>
</dbReference>
<gene>
    <name evidence="7 10" type="primary">rplI</name>
    <name evidence="10" type="ORF">COU16_01645</name>
</gene>
<evidence type="ECO:0000313" key="11">
    <source>
        <dbReference type="Proteomes" id="UP000229344"/>
    </source>
</evidence>
<feature type="domain" description="Ribosomal protein L9" evidence="8">
    <location>
        <begin position="1"/>
        <end position="46"/>
    </location>
</feature>
<dbReference type="GO" id="GO:0006412">
    <property type="term" value="P:translation"/>
    <property type="evidence" value="ECO:0007669"/>
    <property type="project" value="UniProtKB-UniRule"/>
</dbReference>
<dbReference type="PANTHER" id="PTHR21368">
    <property type="entry name" value="50S RIBOSOMAL PROTEIN L9"/>
    <property type="match status" value="1"/>
</dbReference>
<keyword evidence="2 7" id="KW-0699">rRNA-binding</keyword>
<dbReference type="InterPro" id="IPR036935">
    <property type="entry name" value="Ribosomal_bL9_N_sf"/>
</dbReference>
<dbReference type="GO" id="GO:0019843">
    <property type="term" value="F:rRNA binding"/>
    <property type="evidence" value="ECO:0007669"/>
    <property type="project" value="UniProtKB-UniRule"/>
</dbReference>
<evidence type="ECO:0000259" key="8">
    <source>
        <dbReference type="Pfam" id="PF01281"/>
    </source>
</evidence>
<dbReference type="EMBL" id="PFBI01000006">
    <property type="protein sequence ID" value="PIR84281.1"/>
    <property type="molecule type" value="Genomic_DNA"/>
</dbReference>
<proteinExistence type="inferred from homology"/>
<dbReference type="GO" id="GO:0005840">
    <property type="term" value="C:ribosome"/>
    <property type="evidence" value="ECO:0007669"/>
    <property type="project" value="UniProtKB-KW"/>
</dbReference>
<reference evidence="11" key="1">
    <citation type="submission" date="2017-09" db="EMBL/GenBank/DDBJ databases">
        <title>Depth-based differentiation of microbial function through sediment-hosted aquifers and enrichment of novel symbionts in the deep terrestrial subsurface.</title>
        <authorList>
            <person name="Probst A.J."/>
            <person name="Ladd B."/>
            <person name="Jarett J.K."/>
            <person name="Geller-Mcgrath D.E."/>
            <person name="Sieber C.M.K."/>
            <person name="Emerson J.B."/>
            <person name="Anantharaman K."/>
            <person name="Thomas B.C."/>
            <person name="Malmstrom R."/>
            <person name="Stieglmeier M."/>
            <person name="Klingl A."/>
            <person name="Woyke T."/>
            <person name="Ryan C.M."/>
            <person name="Banfield J.F."/>
        </authorList>
    </citation>
    <scope>NUCLEOTIDE SEQUENCE [LARGE SCALE GENOMIC DNA]</scope>
</reference>
<accession>A0A2H0UD11</accession>
<comment type="similarity">
    <text evidence="1 7">Belongs to the bacterial ribosomal protein bL9 family.</text>
</comment>
<comment type="caution">
    <text evidence="10">The sequence shown here is derived from an EMBL/GenBank/DDBJ whole genome shotgun (WGS) entry which is preliminary data.</text>
</comment>
<evidence type="ECO:0000256" key="1">
    <source>
        <dbReference type="ARBA" id="ARBA00010605"/>
    </source>
</evidence>
<evidence type="ECO:0000256" key="2">
    <source>
        <dbReference type="ARBA" id="ARBA00022730"/>
    </source>
</evidence>
<dbReference type="Proteomes" id="UP000229344">
    <property type="component" value="Unassembled WGS sequence"/>
</dbReference>
<keyword evidence="5 7" id="KW-0687">Ribonucleoprotein</keyword>
<dbReference type="SUPFAM" id="SSF55658">
    <property type="entry name" value="L9 N-domain-like"/>
    <property type="match status" value="1"/>
</dbReference>
<evidence type="ECO:0000256" key="4">
    <source>
        <dbReference type="ARBA" id="ARBA00022980"/>
    </source>
</evidence>
<dbReference type="InterPro" id="IPR020594">
    <property type="entry name" value="Ribosomal_bL9_bac/chp"/>
</dbReference>
<evidence type="ECO:0000256" key="6">
    <source>
        <dbReference type="ARBA" id="ARBA00035292"/>
    </source>
</evidence>
<keyword evidence="3 7" id="KW-0694">RNA-binding</keyword>
<dbReference type="GO" id="GO:1990904">
    <property type="term" value="C:ribonucleoprotein complex"/>
    <property type="evidence" value="ECO:0007669"/>
    <property type="project" value="UniProtKB-KW"/>
</dbReference>
<dbReference type="InterPro" id="IPR036791">
    <property type="entry name" value="Ribosomal_bL9_C_sf"/>
</dbReference>
<dbReference type="SUPFAM" id="SSF55653">
    <property type="entry name" value="Ribosomal protein L9 C-domain"/>
    <property type="match status" value="1"/>
</dbReference>